<evidence type="ECO:0000259" key="5">
    <source>
        <dbReference type="Pfam" id="PF00496"/>
    </source>
</evidence>
<dbReference type="GO" id="GO:0015833">
    <property type="term" value="P:peptide transport"/>
    <property type="evidence" value="ECO:0007669"/>
    <property type="project" value="TreeGrafter"/>
</dbReference>
<dbReference type="Gene3D" id="3.10.105.10">
    <property type="entry name" value="Dipeptide-binding Protein, Domain 3"/>
    <property type="match status" value="1"/>
</dbReference>
<dbReference type="EMBL" id="RJKX01000011">
    <property type="protein sequence ID" value="ROQ01941.1"/>
    <property type="molecule type" value="Genomic_DNA"/>
</dbReference>
<feature type="signal peptide" evidence="4">
    <location>
        <begin position="1"/>
        <end position="30"/>
    </location>
</feature>
<dbReference type="AlphaFoldDB" id="A0A3N1MDY1"/>
<evidence type="ECO:0000256" key="4">
    <source>
        <dbReference type="SAM" id="SignalP"/>
    </source>
</evidence>
<comment type="similarity">
    <text evidence="2">Belongs to the bacterial solute-binding protein 5 family.</text>
</comment>
<proteinExistence type="inferred from homology"/>
<comment type="subcellular location">
    <subcellularLocation>
        <location evidence="1">Periplasm</location>
    </subcellularLocation>
</comment>
<dbReference type="PANTHER" id="PTHR30290:SF38">
    <property type="entry name" value="D,D-DIPEPTIDE-BINDING PERIPLASMIC PROTEIN DDPA-RELATED"/>
    <property type="match status" value="1"/>
</dbReference>
<dbReference type="GO" id="GO:1904680">
    <property type="term" value="F:peptide transmembrane transporter activity"/>
    <property type="evidence" value="ECO:0007669"/>
    <property type="project" value="TreeGrafter"/>
</dbReference>
<dbReference type="GO" id="GO:0030288">
    <property type="term" value="C:outer membrane-bounded periplasmic space"/>
    <property type="evidence" value="ECO:0007669"/>
    <property type="project" value="UniProtKB-ARBA"/>
</dbReference>
<dbReference type="Proteomes" id="UP000278222">
    <property type="component" value="Unassembled WGS sequence"/>
</dbReference>
<evidence type="ECO:0000256" key="1">
    <source>
        <dbReference type="ARBA" id="ARBA00004418"/>
    </source>
</evidence>
<dbReference type="CDD" id="cd08502">
    <property type="entry name" value="PBP2_NikA_DppA_OppA_like_16"/>
    <property type="match status" value="1"/>
</dbReference>
<feature type="domain" description="Solute-binding protein family 5" evidence="5">
    <location>
        <begin position="77"/>
        <end position="420"/>
    </location>
</feature>
<evidence type="ECO:0000313" key="7">
    <source>
        <dbReference type="Proteomes" id="UP000278222"/>
    </source>
</evidence>
<reference evidence="6 7" key="1">
    <citation type="submission" date="2018-11" db="EMBL/GenBank/DDBJ databases">
        <title>Genomic Encyclopedia of Type Strains, Phase IV (KMG-IV): sequencing the most valuable type-strain genomes for metagenomic binning, comparative biology and taxonomic classification.</title>
        <authorList>
            <person name="Goeker M."/>
        </authorList>
    </citation>
    <scope>NUCLEOTIDE SEQUENCE [LARGE SCALE GENOMIC DNA]</scope>
    <source>
        <strain evidence="6 7">DSM 5900</strain>
    </source>
</reference>
<keyword evidence="7" id="KW-1185">Reference proteome</keyword>
<gene>
    <name evidence="6" type="ORF">EDC65_1128</name>
</gene>
<dbReference type="InterPro" id="IPR000914">
    <property type="entry name" value="SBP_5_dom"/>
</dbReference>
<dbReference type="InterPro" id="IPR039424">
    <property type="entry name" value="SBP_5"/>
</dbReference>
<sequence>MKNSRSTFSQAVRYALVAAGVLMAAQAAPAAAQKTLKVVVHADLKILDPVWTTAFISNRHALLIYDMLYGLDSKLVPQPQMVEKHAVSDDGLVYTFTLRPGLKFHDGAPVTSTDVVASWNRWNKRDPMGQRLASFTASLEAVDDKTFRLTLKEKYGLVLETLGKSTGGLFIMPERVAKTDPQQQIKEYVGSGPFVFEQSEWRPGNKVVYRKNPDYVPRSDKTDAMAGAKIAKVDRVEWLYIPDHNTSLSALQAGEIDYFEAPPLDFVPMLEKNPRIKVIDIEPLGLQGILRPNFLYPPFNHPKARQALLYMVKQEDYMRAVVGNPKLYKKFCGAFFLCGSDNESSVGSEPLMKQDFEKAKALMKEAGYNGEKIVVLQPTDRAQYNAMTMVTIQMLRKAGLNVDVQAMDWGTVLSRRANKGNPYETGYHLFHTTHGGPSTANPVSNTWFNSRCEKANPGWACDMELDKLVEDWSRESDRAKRKVILDRIQARAYETVPYVPIGQYTQPIAVRSNISGVLITNVPVYWNIEKK</sequence>
<name>A0A3N1MDY1_9PROT</name>
<keyword evidence="3 4" id="KW-0732">Signal</keyword>
<accession>A0A3N1MDY1</accession>
<dbReference type="PANTHER" id="PTHR30290">
    <property type="entry name" value="PERIPLASMIC BINDING COMPONENT OF ABC TRANSPORTER"/>
    <property type="match status" value="1"/>
</dbReference>
<evidence type="ECO:0000256" key="3">
    <source>
        <dbReference type="ARBA" id="ARBA00022729"/>
    </source>
</evidence>
<protein>
    <submittedName>
        <fullName evidence="6">Peptide/nickel transport system substrate-binding protein</fullName>
    </submittedName>
</protein>
<dbReference type="PIRSF" id="PIRSF002741">
    <property type="entry name" value="MppA"/>
    <property type="match status" value="1"/>
</dbReference>
<dbReference type="InterPro" id="IPR030678">
    <property type="entry name" value="Peptide/Ni-bd"/>
</dbReference>
<dbReference type="RefSeq" id="WP_197735636.1">
    <property type="nucleotide sequence ID" value="NZ_AP019700.1"/>
</dbReference>
<dbReference type="GO" id="GO:0043190">
    <property type="term" value="C:ATP-binding cassette (ABC) transporter complex"/>
    <property type="evidence" value="ECO:0007669"/>
    <property type="project" value="InterPro"/>
</dbReference>
<evidence type="ECO:0000313" key="6">
    <source>
        <dbReference type="EMBL" id="ROQ01941.1"/>
    </source>
</evidence>
<dbReference type="Gene3D" id="3.90.76.10">
    <property type="entry name" value="Dipeptide-binding Protein, Domain 1"/>
    <property type="match status" value="1"/>
</dbReference>
<feature type="chain" id="PRO_5018183235" evidence="4">
    <location>
        <begin position="31"/>
        <end position="531"/>
    </location>
</feature>
<organism evidence="6 7">
    <name type="scientific">Stella humosa</name>
    <dbReference type="NCBI Taxonomy" id="94"/>
    <lineage>
        <taxon>Bacteria</taxon>
        <taxon>Pseudomonadati</taxon>
        <taxon>Pseudomonadota</taxon>
        <taxon>Alphaproteobacteria</taxon>
        <taxon>Rhodospirillales</taxon>
        <taxon>Stellaceae</taxon>
        <taxon>Stella</taxon>
    </lineage>
</organism>
<comment type="caution">
    <text evidence="6">The sequence shown here is derived from an EMBL/GenBank/DDBJ whole genome shotgun (WGS) entry which is preliminary data.</text>
</comment>
<dbReference type="SUPFAM" id="SSF53850">
    <property type="entry name" value="Periplasmic binding protein-like II"/>
    <property type="match status" value="1"/>
</dbReference>
<dbReference type="Pfam" id="PF00496">
    <property type="entry name" value="SBP_bac_5"/>
    <property type="match status" value="1"/>
</dbReference>
<dbReference type="Gene3D" id="3.40.190.10">
    <property type="entry name" value="Periplasmic binding protein-like II"/>
    <property type="match status" value="1"/>
</dbReference>
<evidence type="ECO:0000256" key="2">
    <source>
        <dbReference type="ARBA" id="ARBA00005695"/>
    </source>
</evidence>